<comment type="caution">
    <text evidence="2">The sequence shown here is derived from an EMBL/GenBank/DDBJ whole genome shotgun (WGS) entry which is preliminary data.</text>
</comment>
<dbReference type="EMBL" id="BAAAHB010000105">
    <property type="protein sequence ID" value="GAA0488446.1"/>
    <property type="molecule type" value="Genomic_DNA"/>
</dbReference>
<keyword evidence="3" id="KW-1185">Reference proteome</keyword>
<reference evidence="2 3" key="1">
    <citation type="journal article" date="2019" name="Int. J. Syst. Evol. Microbiol.">
        <title>The Global Catalogue of Microorganisms (GCM) 10K type strain sequencing project: providing services to taxonomists for standard genome sequencing and annotation.</title>
        <authorList>
            <consortium name="The Broad Institute Genomics Platform"/>
            <consortium name="The Broad Institute Genome Sequencing Center for Infectious Disease"/>
            <person name="Wu L."/>
            <person name="Ma J."/>
        </authorList>
    </citation>
    <scope>NUCLEOTIDE SEQUENCE [LARGE SCALE GENOMIC DNA]</scope>
    <source>
        <strain evidence="2 3">JCM 10649</strain>
    </source>
</reference>
<keyword evidence="1" id="KW-0732">Signal</keyword>
<name>A0ABN1B1M9_9ACTN</name>
<protein>
    <submittedName>
        <fullName evidence="2">Uncharacterized protein</fullName>
    </submittedName>
</protein>
<evidence type="ECO:0000256" key="1">
    <source>
        <dbReference type="SAM" id="SignalP"/>
    </source>
</evidence>
<proteinExistence type="predicted"/>
<evidence type="ECO:0000313" key="3">
    <source>
        <dbReference type="Proteomes" id="UP001499895"/>
    </source>
</evidence>
<sequence>MKMISRSLGLAAATGILLAVTAPAHAADVLDLVNAKRIPVSVLSSGNTSADNINVVSVQPNSIGPWVNSVVEDGPRPYEEDVVEALLATLIGHDYEE</sequence>
<organism evidence="2 3">
    <name type="scientific">Streptomyces stramineus</name>
    <dbReference type="NCBI Taxonomy" id="173861"/>
    <lineage>
        <taxon>Bacteria</taxon>
        <taxon>Bacillati</taxon>
        <taxon>Actinomycetota</taxon>
        <taxon>Actinomycetes</taxon>
        <taxon>Kitasatosporales</taxon>
        <taxon>Streptomycetaceae</taxon>
        <taxon>Streptomyces</taxon>
    </lineage>
</organism>
<feature type="chain" id="PRO_5046964180" evidence="1">
    <location>
        <begin position="27"/>
        <end position="97"/>
    </location>
</feature>
<gene>
    <name evidence="2" type="ORF">GCM10009544_57030</name>
</gene>
<dbReference type="Proteomes" id="UP001499895">
    <property type="component" value="Unassembled WGS sequence"/>
</dbReference>
<feature type="signal peptide" evidence="1">
    <location>
        <begin position="1"/>
        <end position="26"/>
    </location>
</feature>
<evidence type="ECO:0000313" key="2">
    <source>
        <dbReference type="EMBL" id="GAA0488446.1"/>
    </source>
</evidence>
<accession>A0ABN1B1M9</accession>